<keyword evidence="19" id="KW-0238">DNA-binding</keyword>
<keyword evidence="15" id="KW-0378">Hydrolase</keyword>
<proteinExistence type="inferred from homology"/>
<comment type="cofactor">
    <cofactor evidence="1">
        <name>Mn(2+)</name>
        <dbReference type="ChEBI" id="CHEBI:29035"/>
    </cofactor>
</comment>
<protein>
    <recommendedName>
        <fullName evidence="6">Replication-associated protein</fullName>
    </recommendedName>
    <alternativeName>
        <fullName evidence="21">ATP-dependent helicase Rep</fullName>
    </alternativeName>
    <alternativeName>
        <fullName evidence="22">RepP</fullName>
    </alternativeName>
</protein>
<evidence type="ECO:0000259" key="25">
    <source>
        <dbReference type="PROSITE" id="PS52020"/>
    </source>
</evidence>
<evidence type="ECO:0000256" key="7">
    <source>
        <dbReference type="ARBA" id="ARBA00022562"/>
    </source>
</evidence>
<keyword evidence="14" id="KW-0255">Endonuclease</keyword>
<dbReference type="Gene3D" id="3.40.1310.20">
    <property type="match status" value="1"/>
</dbReference>
<evidence type="ECO:0000256" key="16">
    <source>
        <dbReference type="ARBA" id="ARBA00022806"/>
    </source>
</evidence>
<dbReference type="InterPro" id="IPR000605">
    <property type="entry name" value="Helicase_SF3_ssDNA/RNA_vir"/>
</dbReference>
<keyword evidence="12" id="KW-0479">Metal-binding</keyword>
<comment type="catalytic activity">
    <reaction evidence="23">
        <text>ATP + H2O = ADP + phosphate + H(+)</text>
        <dbReference type="Rhea" id="RHEA:13065"/>
        <dbReference type="ChEBI" id="CHEBI:15377"/>
        <dbReference type="ChEBI" id="CHEBI:15378"/>
        <dbReference type="ChEBI" id="CHEBI:30616"/>
        <dbReference type="ChEBI" id="CHEBI:43474"/>
        <dbReference type="ChEBI" id="CHEBI:456216"/>
    </reaction>
</comment>
<dbReference type="GO" id="GO:0003724">
    <property type="term" value="F:RNA helicase activity"/>
    <property type="evidence" value="ECO:0007669"/>
    <property type="project" value="InterPro"/>
</dbReference>
<keyword evidence="10" id="KW-0235">DNA replication</keyword>
<evidence type="ECO:0000256" key="19">
    <source>
        <dbReference type="ARBA" id="ARBA00023125"/>
    </source>
</evidence>
<comment type="subunit">
    <text evidence="5">Interacts with the capsid protein; this interaction relocates Rep into the nucleus.</text>
</comment>
<keyword evidence="7" id="KW-1048">Host nucleus</keyword>
<reference evidence="26" key="1">
    <citation type="submission" date="2021-07" db="EMBL/GenBank/DDBJ databases">
        <title>Communication and adaptive evolution of viruses within giant pandas and their associated organisms in a local ecological environment.</title>
        <authorList>
            <person name="Zhao M."/>
            <person name="Liu S."/>
            <person name="Zhang W."/>
        </authorList>
    </citation>
    <scope>NUCLEOTIDE SEQUENCE</scope>
    <source>
        <strain evidence="26">Rpf281cir02-12</strain>
    </source>
</reference>
<comment type="similarity">
    <text evidence="4">Belongs to the nanoviruses/circoviruses replication-associated protein family.</text>
</comment>
<evidence type="ECO:0000256" key="18">
    <source>
        <dbReference type="ARBA" id="ARBA00023124"/>
    </source>
</evidence>
<sequence length="346" mass="39416">MGSRAWAFTLQLDEQPEDLSWLTRELPARLPKLKYLVYQLEVAPSTGKLHVQGAARFSATTRMAAILQGLDPMKPHLEPARNWNLLKTYCQKEDTRVPGTTYHEWGRDDGQGARTDLAAVCSRLKDGATLLDVATEAPEQYVRLHKGLHALWSQLHPPRAIDRRVALFWGDTATGKTRMVFDHHPTAYTVFCIKTPWFDGYAGQQTVLFDECGPGMMNHNFLKRLLDRYPMTVPVKGGSVSWLAETIVLTSNVDIREWFAGSNIHGADFDALKRRMRIFKFPEEKWLAECWIRGGHHLQEPVPRPRSPSMARTTVNVESDTEPDMQMPPTDLFDLVRSEETVLYSQ</sequence>
<evidence type="ECO:0000256" key="5">
    <source>
        <dbReference type="ARBA" id="ARBA00011448"/>
    </source>
</evidence>
<keyword evidence="9" id="KW-0548">Nucleotidyltransferase</keyword>
<dbReference type="EMBL" id="MZ556191">
    <property type="protein sequence ID" value="UBJ25923.1"/>
    <property type="molecule type" value="Genomic_DNA"/>
</dbReference>
<evidence type="ECO:0000313" key="26">
    <source>
        <dbReference type="EMBL" id="UBJ25923.1"/>
    </source>
</evidence>
<dbReference type="GO" id="GO:0004519">
    <property type="term" value="F:endonuclease activity"/>
    <property type="evidence" value="ECO:0007669"/>
    <property type="project" value="UniProtKB-KW"/>
</dbReference>
<keyword evidence="20" id="KW-0511">Multifunctional enzyme</keyword>
<evidence type="ECO:0000256" key="15">
    <source>
        <dbReference type="ARBA" id="ARBA00022801"/>
    </source>
</evidence>
<evidence type="ECO:0000256" key="13">
    <source>
        <dbReference type="ARBA" id="ARBA00022741"/>
    </source>
</evidence>
<evidence type="ECO:0000256" key="6">
    <source>
        <dbReference type="ARBA" id="ARBA00014531"/>
    </source>
</evidence>
<feature type="region of interest" description="Disordered" evidence="24">
    <location>
        <begin position="301"/>
        <end position="330"/>
    </location>
</feature>
<keyword evidence="11" id="KW-0540">Nuclease</keyword>
<accession>A0A8K1M4E0</accession>
<evidence type="ECO:0000256" key="17">
    <source>
        <dbReference type="ARBA" id="ARBA00022840"/>
    </source>
</evidence>
<evidence type="ECO:0000256" key="23">
    <source>
        <dbReference type="ARBA" id="ARBA00049360"/>
    </source>
</evidence>
<dbReference type="GO" id="GO:0005524">
    <property type="term" value="F:ATP binding"/>
    <property type="evidence" value="ECO:0007669"/>
    <property type="project" value="UniProtKB-KW"/>
</dbReference>
<evidence type="ECO:0000256" key="9">
    <source>
        <dbReference type="ARBA" id="ARBA00022695"/>
    </source>
</evidence>
<evidence type="ECO:0000256" key="24">
    <source>
        <dbReference type="SAM" id="MobiDB-lite"/>
    </source>
</evidence>
<evidence type="ECO:0000256" key="20">
    <source>
        <dbReference type="ARBA" id="ARBA00023268"/>
    </source>
</evidence>
<evidence type="ECO:0000256" key="1">
    <source>
        <dbReference type="ARBA" id="ARBA00001936"/>
    </source>
</evidence>
<evidence type="ECO:0000256" key="11">
    <source>
        <dbReference type="ARBA" id="ARBA00022722"/>
    </source>
</evidence>
<keyword evidence="17" id="KW-0067">ATP-binding</keyword>
<evidence type="ECO:0000256" key="8">
    <source>
        <dbReference type="ARBA" id="ARBA00022679"/>
    </source>
</evidence>
<dbReference type="PROSITE" id="PS52020">
    <property type="entry name" value="CRESS_DNA_REP"/>
    <property type="match status" value="1"/>
</dbReference>
<comment type="cofactor">
    <cofactor evidence="2">
        <name>Mg(2+)</name>
        <dbReference type="ChEBI" id="CHEBI:18420"/>
    </cofactor>
</comment>
<dbReference type="Gene3D" id="3.40.50.300">
    <property type="entry name" value="P-loop containing nucleotide triphosphate hydrolases"/>
    <property type="match status" value="1"/>
</dbReference>
<dbReference type="GO" id="GO:0016787">
    <property type="term" value="F:hydrolase activity"/>
    <property type="evidence" value="ECO:0007669"/>
    <property type="project" value="UniProtKB-KW"/>
</dbReference>
<dbReference type="InterPro" id="IPR049912">
    <property type="entry name" value="CRESS_DNA_REP"/>
</dbReference>
<keyword evidence="8" id="KW-0808">Transferase</keyword>
<evidence type="ECO:0000256" key="14">
    <source>
        <dbReference type="ARBA" id="ARBA00022759"/>
    </source>
</evidence>
<name>A0A8K1M4E0_9CIRC</name>
<dbReference type="Pfam" id="PF00910">
    <property type="entry name" value="RNA_helicase"/>
    <property type="match status" value="1"/>
</dbReference>
<dbReference type="GO" id="GO:0003677">
    <property type="term" value="F:DNA binding"/>
    <property type="evidence" value="ECO:0007669"/>
    <property type="project" value="UniProtKB-KW"/>
</dbReference>
<dbReference type="GO" id="GO:0046872">
    <property type="term" value="F:metal ion binding"/>
    <property type="evidence" value="ECO:0007669"/>
    <property type="project" value="UniProtKB-KW"/>
</dbReference>
<dbReference type="GO" id="GO:0042025">
    <property type="term" value="C:host cell nucleus"/>
    <property type="evidence" value="ECO:0007669"/>
    <property type="project" value="UniProtKB-SubCell"/>
</dbReference>
<evidence type="ECO:0000256" key="21">
    <source>
        <dbReference type="ARBA" id="ARBA00030754"/>
    </source>
</evidence>
<evidence type="ECO:0000256" key="22">
    <source>
        <dbReference type="ARBA" id="ARBA00032243"/>
    </source>
</evidence>
<dbReference type="SUPFAM" id="SSF52540">
    <property type="entry name" value="P-loop containing nucleoside triphosphate hydrolases"/>
    <property type="match status" value="1"/>
</dbReference>
<dbReference type="GO" id="GO:0003723">
    <property type="term" value="F:RNA binding"/>
    <property type="evidence" value="ECO:0007669"/>
    <property type="project" value="InterPro"/>
</dbReference>
<evidence type="ECO:0000256" key="4">
    <source>
        <dbReference type="ARBA" id="ARBA00008545"/>
    </source>
</evidence>
<feature type="domain" description="CRESS-DNA virus Rep endonuclease" evidence="25">
    <location>
        <begin position="1"/>
        <end position="108"/>
    </location>
</feature>
<keyword evidence="13" id="KW-0547">Nucleotide-binding</keyword>
<keyword evidence="18" id="KW-0190">Covalent protein-DNA linkage</keyword>
<keyword evidence="16" id="KW-0347">Helicase</keyword>
<dbReference type="Pfam" id="PF02407">
    <property type="entry name" value="Viral_Rep"/>
    <property type="match status" value="1"/>
</dbReference>
<dbReference type="GO" id="GO:0016779">
    <property type="term" value="F:nucleotidyltransferase activity"/>
    <property type="evidence" value="ECO:0007669"/>
    <property type="project" value="UniProtKB-KW"/>
</dbReference>
<comment type="subcellular location">
    <subcellularLocation>
        <location evidence="3">Host nucleus</location>
    </subcellularLocation>
</comment>
<dbReference type="InterPro" id="IPR027417">
    <property type="entry name" value="P-loop_NTPase"/>
</dbReference>
<evidence type="ECO:0000256" key="2">
    <source>
        <dbReference type="ARBA" id="ARBA00001946"/>
    </source>
</evidence>
<dbReference type="GO" id="GO:0006260">
    <property type="term" value="P:DNA replication"/>
    <property type="evidence" value="ECO:0007669"/>
    <property type="project" value="UniProtKB-KW"/>
</dbReference>
<evidence type="ECO:0000256" key="3">
    <source>
        <dbReference type="ARBA" id="ARBA00004147"/>
    </source>
</evidence>
<organism evidence="26">
    <name type="scientific">Red panda circovirus 4</name>
    <dbReference type="NCBI Taxonomy" id="2863953"/>
    <lineage>
        <taxon>Viruses</taxon>
        <taxon>Monodnaviria</taxon>
        <taxon>Shotokuvirae</taxon>
        <taxon>Cressdnaviricota</taxon>
        <taxon>Arfiviricetes</taxon>
        <taxon>Cirlivirales</taxon>
        <taxon>Circoviridae</taxon>
        <taxon>Circovirus</taxon>
    </lineage>
</organism>
<evidence type="ECO:0000256" key="12">
    <source>
        <dbReference type="ARBA" id="ARBA00022723"/>
    </source>
</evidence>
<evidence type="ECO:0000256" key="10">
    <source>
        <dbReference type="ARBA" id="ARBA00022705"/>
    </source>
</evidence>